<evidence type="ECO:0000256" key="4">
    <source>
        <dbReference type="ARBA" id="ARBA00023163"/>
    </source>
</evidence>
<dbReference type="InterPro" id="IPR036576">
    <property type="entry name" value="WRKY_dom_sf"/>
</dbReference>
<name>A0A2U1MTQ3_ARTAN</name>
<keyword evidence="3" id="KW-0238">DNA-binding</keyword>
<evidence type="ECO:0000256" key="5">
    <source>
        <dbReference type="ARBA" id="ARBA00023242"/>
    </source>
</evidence>
<protein>
    <submittedName>
        <fullName evidence="7">WRKY domain-containing protein</fullName>
    </submittedName>
</protein>
<evidence type="ECO:0000256" key="3">
    <source>
        <dbReference type="ARBA" id="ARBA00023125"/>
    </source>
</evidence>
<evidence type="ECO:0000256" key="2">
    <source>
        <dbReference type="ARBA" id="ARBA00023015"/>
    </source>
</evidence>
<dbReference type="AlphaFoldDB" id="A0A2U1MTQ3"/>
<keyword evidence="2" id="KW-0805">Transcription regulation</keyword>
<keyword evidence="8" id="KW-1185">Reference proteome</keyword>
<dbReference type="Gene3D" id="2.20.25.80">
    <property type="entry name" value="WRKY domain"/>
    <property type="match status" value="1"/>
</dbReference>
<dbReference type="SMART" id="SM00774">
    <property type="entry name" value="WRKY"/>
    <property type="match status" value="1"/>
</dbReference>
<reference evidence="7 8" key="1">
    <citation type="journal article" date="2018" name="Mol. Plant">
        <title>The genome of Artemisia annua provides insight into the evolution of Asteraceae family and artemisinin biosynthesis.</title>
        <authorList>
            <person name="Shen Q."/>
            <person name="Zhang L."/>
            <person name="Liao Z."/>
            <person name="Wang S."/>
            <person name="Yan T."/>
            <person name="Shi P."/>
            <person name="Liu M."/>
            <person name="Fu X."/>
            <person name="Pan Q."/>
            <person name="Wang Y."/>
            <person name="Lv Z."/>
            <person name="Lu X."/>
            <person name="Zhang F."/>
            <person name="Jiang W."/>
            <person name="Ma Y."/>
            <person name="Chen M."/>
            <person name="Hao X."/>
            <person name="Li L."/>
            <person name="Tang Y."/>
            <person name="Lv G."/>
            <person name="Zhou Y."/>
            <person name="Sun X."/>
            <person name="Brodelius P.E."/>
            <person name="Rose J.K.C."/>
            <person name="Tang K."/>
        </authorList>
    </citation>
    <scope>NUCLEOTIDE SEQUENCE [LARGE SCALE GENOMIC DNA]</scope>
    <source>
        <strain evidence="8">cv. Huhao1</strain>
        <tissue evidence="7">Leaf</tissue>
    </source>
</reference>
<evidence type="ECO:0000259" key="6">
    <source>
        <dbReference type="PROSITE" id="PS50811"/>
    </source>
</evidence>
<comment type="caution">
    <text evidence="7">The sequence shown here is derived from an EMBL/GenBank/DDBJ whole genome shotgun (WGS) entry which is preliminary data.</text>
</comment>
<keyword evidence="5" id="KW-0539">Nucleus</keyword>
<dbReference type="Proteomes" id="UP000245207">
    <property type="component" value="Unassembled WGS sequence"/>
</dbReference>
<evidence type="ECO:0000256" key="1">
    <source>
        <dbReference type="ARBA" id="ARBA00004123"/>
    </source>
</evidence>
<proteinExistence type="predicted"/>
<dbReference type="OrthoDB" id="2021064at2759"/>
<dbReference type="PROSITE" id="PS50811">
    <property type="entry name" value="WRKY"/>
    <property type="match status" value="1"/>
</dbReference>
<dbReference type="Pfam" id="PF03106">
    <property type="entry name" value="WRKY"/>
    <property type="match status" value="1"/>
</dbReference>
<dbReference type="InterPro" id="IPR044810">
    <property type="entry name" value="WRKY_plant"/>
</dbReference>
<gene>
    <name evidence="7" type="ORF">CTI12_AA345670</name>
</gene>
<dbReference type="PANTHER" id="PTHR31282">
    <property type="entry name" value="WRKY TRANSCRIPTION FACTOR 21-RELATED"/>
    <property type="match status" value="1"/>
</dbReference>
<dbReference type="GO" id="GO:0003700">
    <property type="term" value="F:DNA-binding transcription factor activity"/>
    <property type="evidence" value="ECO:0007669"/>
    <property type="project" value="InterPro"/>
</dbReference>
<evidence type="ECO:0000313" key="8">
    <source>
        <dbReference type="Proteomes" id="UP000245207"/>
    </source>
</evidence>
<keyword evidence="4" id="KW-0804">Transcription</keyword>
<comment type="subcellular location">
    <subcellularLocation>
        <location evidence="1">Nucleus</location>
    </subcellularLocation>
</comment>
<accession>A0A2U1MTQ3</accession>
<dbReference type="SUPFAM" id="SSF118290">
    <property type="entry name" value="WRKY DNA-binding domain"/>
    <property type="match status" value="1"/>
</dbReference>
<sequence>MESFSGLESSPSIQIESIQELTHVQQWTDNISEMPWLSENIEVDHATINRVAVERLEMFSITPSIKSNYNAAVNDTSPLYSLDGWSSKDVKMVKPVKPIKSKRGCYIRRSSWTSTNITSYPEDGHSWRKYGQKEIINATHKRNYYRCSHKFDQGCQATKQVQKIEDEPPKYKITYNRHHTCKNFLSTPQIFLDSTDDNDTSVLLSFENNGPSFSLDKHEEPNNGFSSLDSSYNQTSSFDYNVSHNHIMSDSSWPVSQTSSRLDLEEVILTRVYSPIYERGHMFDTIGCSEIPFDFSQCELTDL</sequence>
<organism evidence="7 8">
    <name type="scientific">Artemisia annua</name>
    <name type="common">Sweet wormwood</name>
    <dbReference type="NCBI Taxonomy" id="35608"/>
    <lineage>
        <taxon>Eukaryota</taxon>
        <taxon>Viridiplantae</taxon>
        <taxon>Streptophyta</taxon>
        <taxon>Embryophyta</taxon>
        <taxon>Tracheophyta</taxon>
        <taxon>Spermatophyta</taxon>
        <taxon>Magnoliopsida</taxon>
        <taxon>eudicotyledons</taxon>
        <taxon>Gunneridae</taxon>
        <taxon>Pentapetalae</taxon>
        <taxon>asterids</taxon>
        <taxon>campanulids</taxon>
        <taxon>Asterales</taxon>
        <taxon>Asteraceae</taxon>
        <taxon>Asteroideae</taxon>
        <taxon>Anthemideae</taxon>
        <taxon>Artemisiinae</taxon>
        <taxon>Artemisia</taxon>
    </lineage>
</organism>
<evidence type="ECO:0000313" key="7">
    <source>
        <dbReference type="EMBL" id="PWA64645.1"/>
    </source>
</evidence>
<dbReference type="EMBL" id="PKPP01004382">
    <property type="protein sequence ID" value="PWA64645.1"/>
    <property type="molecule type" value="Genomic_DNA"/>
</dbReference>
<dbReference type="GO" id="GO:0043565">
    <property type="term" value="F:sequence-specific DNA binding"/>
    <property type="evidence" value="ECO:0007669"/>
    <property type="project" value="InterPro"/>
</dbReference>
<dbReference type="GO" id="GO:0005634">
    <property type="term" value="C:nucleus"/>
    <property type="evidence" value="ECO:0007669"/>
    <property type="project" value="UniProtKB-SubCell"/>
</dbReference>
<dbReference type="InterPro" id="IPR003657">
    <property type="entry name" value="WRKY_dom"/>
</dbReference>
<feature type="domain" description="WRKY" evidence="6">
    <location>
        <begin position="116"/>
        <end position="179"/>
    </location>
</feature>